<organism evidence="2 3">
    <name type="scientific">Mesosutterella multiformis</name>
    <dbReference type="NCBI Taxonomy" id="2259133"/>
    <lineage>
        <taxon>Bacteria</taxon>
        <taxon>Pseudomonadati</taxon>
        <taxon>Pseudomonadota</taxon>
        <taxon>Betaproteobacteria</taxon>
        <taxon>Burkholderiales</taxon>
        <taxon>Sutterellaceae</taxon>
        <taxon>Mesosutterella</taxon>
    </lineage>
</organism>
<evidence type="ECO:0000313" key="3">
    <source>
        <dbReference type="Proteomes" id="UP000266091"/>
    </source>
</evidence>
<keyword evidence="1" id="KW-0547">Nucleotide-binding</keyword>
<dbReference type="NCBIfam" id="TIGR00135">
    <property type="entry name" value="gatC"/>
    <property type="match status" value="1"/>
</dbReference>
<dbReference type="HAMAP" id="MF_00122">
    <property type="entry name" value="GatC"/>
    <property type="match status" value="1"/>
</dbReference>
<dbReference type="Gene3D" id="1.10.20.60">
    <property type="entry name" value="Glu-tRNAGln amidotransferase C subunit, N-terminal domain"/>
    <property type="match status" value="1"/>
</dbReference>
<proteinExistence type="inferred from homology"/>
<dbReference type="SUPFAM" id="SSF141000">
    <property type="entry name" value="Glu-tRNAGln amidotransferase C subunit"/>
    <property type="match status" value="1"/>
</dbReference>
<dbReference type="EC" id="6.3.5.-" evidence="1"/>
<evidence type="ECO:0000256" key="1">
    <source>
        <dbReference type="HAMAP-Rule" id="MF_00122"/>
    </source>
</evidence>
<dbReference type="GO" id="GO:0006450">
    <property type="term" value="P:regulation of translational fidelity"/>
    <property type="evidence" value="ECO:0007669"/>
    <property type="project" value="InterPro"/>
</dbReference>
<dbReference type="OrthoDB" id="9794326at2"/>
<dbReference type="PANTHER" id="PTHR15004">
    <property type="entry name" value="GLUTAMYL-TRNA(GLN) AMIDOTRANSFERASE SUBUNIT C, MITOCHONDRIAL"/>
    <property type="match status" value="1"/>
</dbReference>
<dbReference type="InterPro" id="IPR036113">
    <property type="entry name" value="Asp/Glu-ADT_sf_sub_c"/>
</dbReference>
<dbReference type="GO" id="GO:0016740">
    <property type="term" value="F:transferase activity"/>
    <property type="evidence" value="ECO:0007669"/>
    <property type="project" value="UniProtKB-KW"/>
</dbReference>
<reference evidence="2 3" key="1">
    <citation type="journal article" date="2018" name="Int. J. Syst. Evol. Microbiol.">
        <title>Mesosutterella multiformis gen. nov., sp. nov., a member of the family Sutterellaceae and Sutterella megalosphaeroides sp. nov., isolated from human faeces.</title>
        <authorList>
            <person name="Sakamoto M."/>
            <person name="Ikeyama N."/>
            <person name="Kunihiro T."/>
            <person name="Iino T."/>
            <person name="Yuki M."/>
            <person name="Ohkuma M."/>
        </authorList>
    </citation>
    <scope>NUCLEOTIDE SEQUENCE [LARGE SCALE GENOMIC DNA]</scope>
    <source>
        <strain evidence="2 3">4NBBH2</strain>
    </source>
</reference>
<comment type="similarity">
    <text evidence="1">Belongs to the GatC family.</text>
</comment>
<sequence length="96" mass="10867">MSLSKDDVLHVANLAHIDLSESQILQMQGELNDIFKMIEEIRAVNTDGVEPMLHPHDGAERLREDVVTETDIREKAFVNAPETCDSMFLVPQYVES</sequence>
<comment type="catalytic activity">
    <reaction evidence="1">
        <text>L-aspartyl-tRNA(Asn) + L-glutamine + ATP + H2O = L-asparaginyl-tRNA(Asn) + L-glutamate + ADP + phosphate + 2 H(+)</text>
        <dbReference type="Rhea" id="RHEA:14513"/>
        <dbReference type="Rhea" id="RHEA-COMP:9674"/>
        <dbReference type="Rhea" id="RHEA-COMP:9677"/>
        <dbReference type="ChEBI" id="CHEBI:15377"/>
        <dbReference type="ChEBI" id="CHEBI:15378"/>
        <dbReference type="ChEBI" id="CHEBI:29985"/>
        <dbReference type="ChEBI" id="CHEBI:30616"/>
        <dbReference type="ChEBI" id="CHEBI:43474"/>
        <dbReference type="ChEBI" id="CHEBI:58359"/>
        <dbReference type="ChEBI" id="CHEBI:78515"/>
        <dbReference type="ChEBI" id="CHEBI:78516"/>
        <dbReference type="ChEBI" id="CHEBI:456216"/>
    </reaction>
</comment>
<comment type="subunit">
    <text evidence="1">Heterotrimer of A, B and C subunits.</text>
</comment>
<keyword evidence="2" id="KW-0808">Transferase</keyword>
<comment type="caution">
    <text evidence="2">The sequence shown here is derived from an EMBL/GenBank/DDBJ whole genome shotgun (WGS) entry which is preliminary data.</text>
</comment>
<keyword evidence="1" id="KW-0067">ATP-binding</keyword>
<dbReference type="RefSeq" id="WP_022443071.1">
    <property type="nucleotide sequence ID" value="NZ_BGZJ01000001.1"/>
</dbReference>
<dbReference type="GO" id="GO:0050566">
    <property type="term" value="F:asparaginyl-tRNA synthase (glutamine-hydrolyzing) activity"/>
    <property type="evidence" value="ECO:0007669"/>
    <property type="project" value="RHEA"/>
</dbReference>
<comment type="function">
    <text evidence="1">Allows the formation of correctly charged Asn-tRNA(Asn) or Gln-tRNA(Gln) through the transamidation of misacylated Asp-tRNA(Asn) or Glu-tRNA(Gln) in organisms which lack either or both of asparaginyl-tRNA or glutaminyl-tRNA synthetases. The reaction takes place in the presence of glutamine and ATP through an activated phospho-Asp-tRNA(Asn) or phospho-Glu-tRNA(Gln).</text>
</comment>
<keyword evidence="1" id="KW-0436">Ligase</keyword>
<dbReference type="GO" id="GO:0070681">
    <property type="term" value="P:glutaminyl-tRNAGln biosynthesis via transamidation"/>
    <property type="evidence" value="ECO:0007669"/>
    <property type="project" value="TreeGrafter"/>
</dbReference>
<dbReference type="InterPro" id="IPR003837">
    <property type="entry name" value="GatC"/>
</dbReference>
<dbReference type="PANTHER" id="PTHR15004:SF0">
    <property type="entry name" value="GLUTAMYL-TRNA(GLN) AMIDOTRANSFERASE SUBUNIT C, MITOCHONDRIAL"/>
    <property type="match status" value="1"/>
</dbReference>
<dbReference type="Pfam" id="PF02686">
    <property type="entry name" value="GatC"/>
    <property type="match status" value="1"/>
</dbReference>
<evidence type="ECO:0000313" key="2">
    <source>
        <dbReference type="EMBL" id="GBO93289.1"/>
    </source>
</evidence>
<dbReference type="GO" id="GO:0005524">
    <property type="term" value="F:ATP binding"/>
    <property type="evidence" value="ECO:0007669"/>
    <property type="project" value="UniProtKB-KW"/>
</dbReference>
<name>A0A388SCS0_9BURK</name>
<dbReference type="GO" id="GO:0050567">
    <property type="term" value="F:glutaminyl-tRNA synthase (glutamine-hydrolyzing) activity"/>
    <property type="evidence" value="ECO:0007669"/>
    <property type="project" value="UniProtKB-UniRule"/>
</dbReference>
<accession>A0A388SCS0</accession>
<dbReference type="EMBL" id="BGZJ01000001">
    <property type="protein sequence ID" value="GBO93289.1"/>
    <property type="molecule type" value="Genomic_DNA"/>
</dbReference>
<keyword evidence="1" id="KW-0648">Protein biosynthesis</keyword>
<dbReference type="GO" id="GO:0006412">
    <property type="term" value="P:translation"/>
    <property type="evidence" value="ECO:0007669"/>
    <property type="project" value="UniProtKB-UniRule"/>
</dbReference>
<comment type="catalytic activity">
    <reaction evidence="1">
        <text>L-glutamyl-tRNA(Gln) + L-glutamine + ATP + H2O = L-glutaminyl-tRNA(Gln) + L-glutamate + ADP + phosphate + H(+)</text>
        <dbReference type="Rhea" id="RHEA:17521"/>
        <dbReference type="Rhea" id="RHEA-COMP:9681"/>
        <dbReference type="Rhea" id="RHEA-COMP:9684"/>
        <dbReference type="ChEBI" id="CHEBI:15377"/>
        <dbReference type="ChEBI" id="CHEBI:15378"/>
        <dbReference type="ChEBI" id="CHEBI:29985"/>
        <dbReference type="ChEBI" id="CHEBI:30616"/>
        <dbReference type="ChEBI" id="CHEBI:43474"/>
        <dbReference type="ChEBI" id="CHEBI:58359"/>
        <dbReference type="ChEBI" id="CHEBI:78520"/>
        <dbReference type="ChEBI" id="CHEBI:78521"/>
        <dbReference type="ChEBI" id="CHEBI:456216"/>
    </reaction>
</comment>
<accession>A0A401LK88</accession>
<dbReference type="AlphaFoldDB" id="A0A388SCS0"/>
<keyword evidence="3" id="KW-1185">Reference proteome</keyword>
<dbReference type="Proteomes" id="UP000266091">
    <property type="component" value="Unassembled WGS sequence"/>
</dbReference>
<protein>
    <recommendedName>
        <fullName evidence="1">Aspartyl/glutamyl-tRNA(Asn/Gln) amidotransferase subunit C</fullName>
        <shortName evidence="1">Asp/Glu-ADT subunit C</shortName>
        <ecNumber evidence="1">6.3.5.-</ecNumber>
    </recommendedName>
</protein>
<gene>
    <name evidence="1 2" type="primary">gatC</name>
    <name evidence="2" type="ORF">MESMUL_06430</name>
</gene>